<dbReference type="KEGG" id="beq:BEWA_051560"/>
<organism evidence="1 2">
    <name type="scientific">Theileria equi strain WA</name>
    <dbReference type="NCBI Taxonomy" id="1537102"/>
    <lineage>
        <taxon>Eukaryota</taxon>
        <taxon>Sar</taxon>
        <taxon>Alveolata</taxon>
        <taxon>Apicomplexa</taxon>
        <taxon>Aconoidasida</taxon>
        <taxon>Piroplasmida</taxon>
        <taxon>Theileriidae</taxon>
        <taxon>Theileria</taxon>
    </lineage>
</organism>
<reference evidence="1 2" key="1">
    <citation type="journal article" date="2012" name="BMC Genomics">
        <title>Comparative genomic analysis and phylogenetic position of Theileria equi.</title>
        <authorList>
            <person name="Kappmeyer L.S."/>
            <person name="Thiagarajan M."/>
            <person name="Herndon D.R."/>
            <person name="Ramsay J.D."/>
            <person name="Caler E."/>
            <person name="Djikeng A."/>
            <person name="Gillespie J.J."/>
            <person name="Lau A.O."/>
            <person name="Roalson E.H."/>
            <person name="Silva J.C."/>
            <person name="Silva M.G."/>
            <person name="Suarez C.E."/>
            <person name="Ueti M.W."/>
            <person name="Nene V.M."/>
            <person name="Mealey R.H."/>
            <person name="Knowles D.P."/>
            <person name="Brayton K.A."/>
        </authorList>
    </citation>
    <scope>NUCLEOTIDE SEQUENCE [LARGE SCALE GENOMIC DNA]</scope>
    <source>
        <strain evidence="1 2">WA</strain>
    </source>
</reference>
<comment type="caution">
    <text evidence="1">The sequence shown here is derived from an EMBL/GenBank/DDBJ whole genome shotgun (WGS) entry which is preliminary data.</text>
</comment>
<protein>
    <submittedName>
        <fullName evidence="1">Uncharacterized protein</fullName>
    </submittedName>
</protein>
<name>L1LCU4_THEEQ</name>
<dbReference type="Proteomes" id="UP000031512">
    <property type="component" value="Unassembled WGS sequence"/>
</dbReference>
<gene>
    <name evidence="1" type="ORF">BEWA_051560</name>
</gene>
<evidence type="ECO:0000313" key="1">
    <source>
        <dbReference type="EMBL" id="EKX73104.1"/>
    </source>
</evidence>
<sequence>MQKIRNILIDRVKNATHENFPSIVRKAIHEGVVKPEDLRYFADRTRDFLDKLTIPQITSLLHSFSLPIYRNFELFTNLTNRLHVLLSDSIPSVEDNIKIINSCGRLRYTCSHVLDILVKHLEGDMDLIKPRSMTAILHSLTRLKYHDLKFLEKLAVCMLSGLPQLTEVEFANFSIAVSKVYVQINNQGESDAEKTPSVEQGEIILSAIVTEILNRAPLMSPMDSLRHIIALSNLKNVHGEKNLSTCVTELAKRINCAVLYYEHLVLLLECLVSLNVYLPSFLFPSLIPSILDKRDDPKIASNITLQIELRLLDSITTFPSINESCNILVENISTNILNLLEESPQLIKYVFEIFNKMQLDTDDLLQQLESLLENKPKFGNFLDKDAKIHISTSISKSSQQWPIISDLLDKNNMQ</sequence>
<proteinExistence type="predicted"/>
<keyword evidence="2" id="KW-1185">Reference proteome</keyword>
<accession>L1LCU4</accession>
<dbReference type="eggNOG" id="ENOG502SX77">
    <property type="taxonomic scope" value="Eukaryota"/>
</dbReference>
<dbReference type="OrthoDB" id="361063at2759"/>
<dbReference type="GeneID" id="15803074"/>
<dbReference type="VEuPathDB" id="PiroplasmaDB:BEWA_051560"/>
<dbReference type="AlphaFoldDB" id="L1LCU4"/>
<dbReference type="RefSeq" id="XP_004832556.1">
    <property type="nucleotide sequence ID" value="XM_004832499.1"/>
</dbReference>
<evidence type="ECO:0000313" key="2">
    <source>
        <dbReference type="Proteomes" id="UP000031512"/>
    </source>
</evidence>
<dbReference type="EMBL" id="ACOU01000003">
    <property type="protein sequence ID" value="EKX73104.1"/>
    <property type="molecule type" value="Genomic_DNA"/>
</dbReference>